<comment type="caution">
    <text evidence="1">The sequence shown here is derived from an EMBL/GenBank/DDBJ whole genome shotgun (WGS) entry which is preliminary data.</text>
</comment>
<sequence>MPDVREARGPDDVGDPVLDHVSVQELGAAAATTDEVTAVAGARAVPVEPFADVVPYDVGGTGPLQVLQRPVRGGEPHADTRLAHEHVEFPGGDEAGAVGEGLSDGGAPACHAPVGLRPCDHHN</sequence>
<protein>
    <submittedName>
        <fullName evidence="1">Uncharacterized protein</fullName>
    </submittedName>
</protein>
<proteinExistence type="predicted"/>
<dbReference type="Proteomes" id="UP000579523">
    <property type="component" value="Unassembled WGS sequence"/>
</dbReference>
<keyword evidence="2" id="KW-1185">Reference proteome</keyword>
<evidence type="ECO:0000313" key="2">
    <source>
        <dbReference type="Proteomes" id="UP000579523"/>
    </source>
</evidence>
<gene>
    <name evidence="1" type="ORF">FHS37_006502</name>
</gene>
<dbReference type="AlphaFoldDB" id="A0A7W7PW34"/>
<accession>A0A7W7PW34</accession>
<evidence type="ECO:0000313" key="1">
    <source>
        <dbReference type="EMBL" id="MBB4902405.1"/>
    </source>
</evidence>
<reference evidence="1 2" key="1">
    <citation type="submission" date="2020-08" db="EMBL/GenBank/DDBJ databases">
        <title>Genomic Encyclopedia of Type Strains, Phase III (KMG-III): the genomes of soil and plant-associated and newly described type strains.</title>
        <authorList>
            <person name="Whitman W."/>
        </authorList>
    </citation>
    <scope>NUCLEOTIDE SEQUENCE [LARGE SCALE GENOMIC DNA]</scope>
    <source>
        <strain evidence="1 2">CECT 3273</strain>
    </source>
</reference>
<dbReference type="EMBL" id="JACHJI010000016">
    <property type="protein sequence ID" value="MBB4902405.1"/>
    <property type="molecule type" value="Genomic_DNA"/>
</dbReference>
<organism evidence="1 2">
    <name type="scientific">Streptomyces griseomycini</name>
    <dbReference type="NCBI Taxonomy" id="66895"/>
    <lineage>
        <taxon>Bacteria</taxon>
        <taxon>Bacillati</taxon>
        <taxon>Actinomycetota</taxon>
        <taxon>Actinomycetes</taxon>
        <taxon>Kitasatosporales</taxon>
        <taxon>Streptomycetaceae</taxon>
        <taxon>Streptomyces</taxon>
    </lineage>
</organism>
<name>A0A7W7PW34_9ACTN</name>